<name>A0A8K0I0X5_COCNU</name>
<dbReference type="InterPro" id="IPR036093">
    <property type="entry name" value="NAC_dom_sf"/>
</dbReference>
<dbReference type="GO" id="GO:0003677">
    <property type="term" value="F:DNA binding"/>
    <property type="evidence" value="ECO:0007669"/>
    <property type="project" value="UniProtKB-KW"/>
</dbReference>
<organism evidence="7 8">
    <name type="scientific">Cocos nucifera</name>
    <name type="common">Coconut palm</name>
    <dbReference type="NCBI Taxonomy" id="13894"/>
    <lineage>
        <taxon>Eukaryota</taxon>
        <taxon>Viridiplantae</taxon>
        <taxon>Streptophyta</taxon>
        <taxon>Embryophyta</taxon>
        <taxon>Tracheophyta</taxon>
        <taxon>Spermatophyta</taxon>
        <taxon>Magnoliopsida</taxon>
        <taxon>Liliopsida</taxon>
        <taxon>Arecaceae</taxon>
        <taxon>Arecoideae</taxon>
        <taxon>Cocoseae</taxon>
        <taxon>Attaleinae</taxon>
        <taxon>Cocos</taxon>
    </lineage>
</organism>
<reference evidence="7" key="2">
    <citation type="submission" date="2019-07" db="EMBL/GenBank/DDBJ databases">
        <authorList>
            <person name="Yang Y."/>
            <person name="Bocs S."/>
            <person name="Baudouin L."/>
        </authorList>
    </citation>
    <scope>NUCLEOTIDE SEQUENCE</scope>
    <source>
        <tissue evidence="7">Spear leaf of Hainan Tall coconut</tissue>
    </source>
</reference>
<dbReference type="PANTHER" id="PTHR31719:SF43">
    <property type="entry name" value="NAC TRANSCRIPTION FACTOR 56"/>
    <property type="match status" value="1"/>
</dbReference>
<evidence type="ECO:0000256" key="3">
    <source>
        <dbReference type="ARBA" id="ARBA00023163"/>
    </source>
</evidence>
<keyword evidence="3" id="KW-0804">Transcription</keyword>
<evidence type="ECO:0000313" key="7">
    <source>
        <dbReference type="EMBL" id="KAG1331572.1"/>
    </source>
</evidence>
<dbReference type="InterPro" id="IPR003441">
    <property type="entry name" value="NAC-dom"/>
</dbReference>
<evidence type="ECO:0000313" key="8">
    <source>
        <dbReference type="Proteomes" id="UP000797356"/>
    </source>
</evidence>
<evidence type="ECO:0000256" key="5">
    <source>
        <dbReference type="SAM" id="MobiDB-lite"/>
    </source>
</evidence>
<keyword evidence="1" id="KW-0805">Transcription regulation</keyword>
<keyword evidence="2" id="KW-0238">DNA-binding</keyword>
<dbReference type="GO" id="GO:0006355">
    <property type="term" value="P:regulation of DNA-templated transcription"/>
    <property type="evidence" value="ECO:0007669"/>
    <property type="project" value="InterPro"/>
</dbReference>
<accession>A0A8K0I0X5</accession>
<dbReference type="AlphaFoldDB" id="A0A8K0I0X5"/>
<dbReference type="Gene3D" id="2.170.150.80">
    <property type="entry name" value="NAC domain"/>
    <property type="match status" value="1"/>
</dbReference>
<dbReference type="Pfam" id="PF02365">
    <property type="entry name" value="NAM"/>
    <property type="match status" value="1"/>
</dbReference>
<protein>
    <recommendedName>
        <fullName evidence="6">NAC domain-containing protein</fullName>
    </recommendedName>
</protein>
<feature type="compositionally biased region" description="Low complexity" evidence="5">
    <location>
        <begin position="276"/>
        <end position="285"/>
    </location>
</feature>
<reference evidence="7" key="1">
    <citation type="journal article" date="2017" name="Gigascience">
        <title>The genome draft of coconut (Cocos nucifera).</title>
        <authorList>
            <person name="Xiao Y."/>
            <person name="Xu P."/>
            <person name="Fan H."/>
            <person name="Baudouin L."/>
            <person name="Xia W."/>
            <person name="Bocs S."/>
            <person name="Xu J."/>
            <person name="Li Q."/>
            <person name="Guo A."/>
            <person name="Zhou L."/>
            <person name="Li J."/>
            <person name="Wu Y."/>
            <person name="Ma Z."/>
            <person name="Armero A."/>
            <person name="Issali A.E."/>
            <person name="Liu N."/>
            <person name="Peng M."/>
            <person name="Yang Y."/>
        </authorList>
    </citation>
    <scope>NUCLEOTIDE SEQUENCE</scope>
    <source>
        <tissue evidence="7">Spear leaf of Hainan Tall coconut</tissue>
    </source>
</reference>
<feature type="domain" description="NAC" evidence="6">
    <location>
        <begin position="46"/>
        <end position="199"/>
    </location>
</feature>
<proteinExistence type="predicted"/>
<evidence type="ECO:0000259" key="6">
    <source>
        <dbReference type="PROSITE" id="PS51005"/>
    </source>
</evidence>
<dbReference type="SUPFAM" id="SSF101941">
    <property type="entry name" value="NAC domain"/>
    <property type="match status" value="1"/>
</dbReference>
<evidence type="ECO:0000256" key="1">
    <source>
        <dbReference type="ARBA" id="ARBA00023015"/>
    </source>
</evidence>
<feature type="region of interest" description="Disordered" evidence="5">
    <location>
        <begin position="251"/>
        <end position="285"/>
    </location>
</feature>
<dbReference type="OrthoDB" id="910810at2759"/>
<dbReference type="EMBL" id="CM017873">
    <property type="protein sequence ID" value="KAG1331572.1"/>
    <property type="molecule type" value="Genomic_DNA"/>
</dbReference>
<evidence type="ECO:0000256" key="2">
    <source>
        <dbReference type="ARBA" id="ARBA00023125"/>
    </source>
</evidence>
<dbReference type="PROSITE" id="PS51005">
    <property type="entry name" value="NAC"/>
    <property type="match status" value="1"/>
</dbReference>
<dbReference type="Proteomes" id="UP000797356">
    <property type="component" value="Chromosome 2"/>
</dbReference>
<evidence type="ECO:0000256" key="4">
    <source>
        <dbReference type="ARBA" id="ARBA00023242"/>
    </source>
</evidence>
<gene>
    <name evidence="7" type="ORF">COCNU_02G015400</name>
</gene>
<sequence length="285" mass="32383">MAGEDVHHGKAQASTSYPQQPENIDMRWINRFNDLRVDDIYYRPPYPPGFKFDPADEELIEYYLKPKVYGKQVPCNVVIDANLYQYHPKELAEKFKSIVKDVWYVFTSRNRKYANGGRPDRSAGSGYWKATGSDQEIVDKAEQRIGYKKALVYHEGRQPSKDKTVSVYTTAFGVIVADPKNWSPHESGEPKRYLKVSDKCMVRENAQVPSLLRGRIYIPASVLGLYRSRWRGLCRKIGKFRISDAAAKQKNTYNSKGGIEKQAKDFNGGGGHSEGLKGSSVVEEE</sequence>
<dbReference type="PANTHER" id="PTHR31719">
    <property type="entry name" value="NAC TRANSCRIPTION FACTOR 56"/>
    <property type="match status" value="1"/>
</dbReference>
<keyword evidence="4" id="KW-0539">Nucleus</keyword>
<comment type="caution">
    <text evidence="7">The sequence shown here is derived from an EMBL/GenBank/DDBJ whole genome shotgun (WGS) entry which is preliminary data.</text>
</comment>
<keyword evidence="8" id="KW-1185">Reference proteome</keyword>